<dbReference type="AlphaFoldDB" id="A0A8T0XRJ2"/>
<proteinExistence type="predicted"/>
<reference evidence="2" key="1">
    <citation type="submission" date="2020-05" db="EMBL/GenBank/DDBJ databases">
        <title>WGS assembly of Panicum virgatum.</title>
        <authorList>
            <person name="Lovell J.T."/>
            <person name="Jenkins J."/>
            <person name="Shu S."/>
            <person name="Juenger T.E."/>
            <person name="Schmutz J."/>
        </authorList>
    </citation>
    <scope>NUCLEOTIDE SEQUENCE</scope>
    <source>
        <strain evidence="2">AP13</strain>
    </source>
</reference>
<keyword evidence="3" id="KW-1185">Reference proteome</keyword>
<accession>A0A8T0XRJ2</accession>
<evidence type="ECO:0000256" key="1">
    <source>
        <dbReference type="SAM" id="MobiDB-lite"/>
    </source>
</evidence>
<feature type="compositionally biased region" description="Polar residues" evidence="1">
    <location>
        <begin position="102"/>
        <end position="111"/>
    </location>
</feature>
<feature type="compositionally biased region" description="Basic residues" evidence="1">
    <location>
        <begin position="135"/>
        <end position="149"/>
    </location>
</feature>
<comment type="caution">
    <text evidence="2">The sequence shown here is derived from an EMBL/GenBank/DDBJ whole genome shotgun (WGS) entry which is preliminary data.</text>
</comment>
<evidence type="ECO:0000313" key="2">
    <source>
        <dbReference type="EMBL" id="KAG2662307.1"/>
    </source>
</evidence>
<gene>
    <name evidence="2" type="ORF">PVAP13_1KG522300</name>
</gene>
<feature type="region of interest" description="Disordered" evidence="1">
    <location>
        <begin position="102"/>
        <end position="149"/>
    </location>
</feature>
<dbReference type="EMBL" id="CM029037">
    <property type="protein sequence ID" value="KAG2662307.1"/>
    <property type="molecule type" value="Genomic_DNA"/>
</dbReference>
<feature type="compositionally biased region" description="Basic and acidic residues" evidence="1">
    <location>
        <begin position="116"/>
        <end position="134"/>
    </location>
</feature>
<sequence>MHTHLINLTEGLSLVPWHQLQGCHFNQHRHHHDLLDHNSYMMPDLLRITLRRQQKERKDRTTSFLIWVILRIHHHQCIGPTQDIFEANFEYWSRLFSTPNQQADPTFQTPMATGRPGRDVGPLERHTYSTDHVHAQRKRGRHGRGGRGG</sequence>
<organism evidence="2 3">
    <name type="scientific">Panicum virgatum</name>
    <name type="common">Blackwell switchgrass</name>
    <dbReference type="NCBI Taxonomy" id="38727"/>
    <lineage>
        <taxon>Eukaryota</taxon>
        <taxon>Viridiplantae</taxon>
        <taxon>Streptophyta</taxon>
        <taxon>Embryophyta</taxon>
        <taxon>Tracheophyta</taxon>
        <taxon>Spermatophyta</taxon>
        <taxon>Magnoliopsida</taxon>
        <taxon>Liliopsida</taxon>
        <taxon>Poales</taxon>
        <taxon>Poaceae</taxon>
        <taxon>PACMAD clade</taxon>
        <taxon>Panicoideae</taxon>
        <taxon>Panicodae</taxon>
        <taxon>Paniceae</taxon>
        <taxon>Panicinae</taxon>
        <taxon>Panicum</taxon>
        <taxon>Panicum sect. Hiantes</taxon>
    </lineage>
</organism>
<protein>
    <submittedName>
        <fullName evidence="2">Uncharacterized protein</fullName>
    </submittedName>
</protein>
<evidence type="ECO:0000313" key="3">
    <source>
        <dbReference type="Proteomes" id="UP000823388"/>
    </source>
</evidence>
<dbReference type="Proteomes" id="UP000823388">
    <property type="component" value="Chromosome 1K"/>
</dbReference>
<name>A0A8T0XRJ2_PANVG</name>